<dbReference type="GO" id="GO:0042597">
    <property type="term" value="C:periplasmic space"/>
    <property type="evidence" value="ECO:0007669"/>
    <property type="project" value="UniProtKB-ARBA"/>
</dbReference>
<dbReference type="CDD" id="cd08493">
    <property type="entry name" value="PBP2_DppA_like"/>
    <property type="match status" value="1"/>
</dbReference>
<accession>A0A918L7A3</accession>
<dbReference type="InterPro" id="IPR000914">
    <property type="entry name" value="SBP_5_dom"/>
</dbReference>
<evidence type="ECO:0000256" key="3">
    <source>
        <dbReference type="ARBA" id="ARBA00022729"/>
    </source>
</evidence>
<evidence type="ECO:0000256" key="4">
    <source>
        <dbReference type="SAM" id="SignalP"/>
    </source>
</evidence>
<organism evidence="6 7">
    <name type="scientific">Actinokineospora fastidiosa</name>
    <dbReference type="NCBI Taxonomy" id="1816"/>
    <lineage>
        <taxon>Bacteria</taxon>
        <taxon>Bacillati</taxon>
        <taxon>Actinomycetota</taxon>
        <taxon>Actinomycetes</taxon>
        <taxon>Pseudonocardiales</taxon>
        <taxon>Pseudonocardiaceae</taxon>
        <taxon>Actinokineospora</taxon>
    </lineage>
</organism>
<dbReference type="GO" id="GO:0015833">
    <property type="term" value="P:peptide transport"/>
    <property type="evidence" value="ECO:0007669"/>
    <property type="project" value="TreeGrafter"/>
</dbReference>
<feature type="chain" id="PRO_5037732729" evidence="4">
    <location>
        <begin position="30"/>
        <end position="562"/>
    </location>
</feature>
<comment type="caution">
    <text evidence="6">The sequence shown here is derived from an EMBL/GenBank/DDBJ whole genome shotgun (WGS) entry which is preliminary data.</text>
</comment>
<evidence type="ECO:0000256" key="1">
    <source>
        <dbReference type="ARBA" id="ARBA00005695"/>
    </source>
</evidence>
<keyword evidence="7" id="KW-1185">Reference proteome</keyword>
<dbReference type="Pfam" id="PF00496">
    <property type="entry name" value="SBP_bac_5"/>
    <property type="match status" value="1"/>
</dbReference>
<dbReference type="Gene3D" id="3.40.190.10">
    <property type="entry name" value="Periplasmic binding protein-like II"/>
    <property type="match status" value="1"/>
</dbReference>
<dbReference type="PROSITE" id="PS51257">
    <property type="entry name" value="PROKAR_LIPOPROTEIN"/>
    <property type="match status" value="1"/>
</dbReference>
<keyword evidence="3 4" id="KW-0732">Signal</keyword>
<dbReference type="PANTHER" id="PTHR30290:SF9">
    <property type="entry name" value="OLIGOPEPTIDE-BINDING PROTEIN APPA"/>
    <property type="match status" value="1"/>
</dbReference>
<sequence>MLQTRVTRPRRIALIGLAGAVAVSLSACAESERGPDAGGGEGQTGGTLVFGAAGAPSNFDPFFASDGETFRVTRQIYEGLVGITPGTADLEPELATEWTPSPDGLNWTFKLRTGVTFHDGTPFNADAVCKNFERWYNQTGAGATAALSYYWIENFGGFSDGKQPSLYKSCTAKDESTVELALTRFTARFPTMLSQSAFAIQSPTAMEKYKADDVKAQGDSFIFSEYARSHPTGTGPFKFVSYDEANGTIELARNDAYYGDKAKLDKLIFRVIPDETARKQALEAGDIDGYDLPSPADWASLKEGGYNLMIRDPFNILYLGITQKNNDALKELKVRQALAYAIDRETLVKSVLPEGAEVAKQFYPPTVVGYANDVMEYPHDPAKAKQLLAEAGYENLKVKFWWPTQVSRPYMPNPQSIFGAIQEDLQAAGITVEPVSKPWAGGYVDDVEVARAELFLLGWTGDYNSPDNFIGTFFGTTENQFWTSGSPWAEDLATAIDAADATVDNGERDAKYQDINRKLMAEYLPAIPISHSPPAIVVSSKVQGLVPSPLTQEEFGPVSVTS</sequence>
<dbReference type="AlphaFoldDB" id="A0A918L7A3"/>
<comment type="similarity">
    <text evidence="1">Belongs to the bacterial solute-binding protein 5 family.</text>
</comment>
<dbReference type="PANTHER" id="PTHR30290">
    <property type="entry name" value="PERIPLASMIC BINDING COMPONENT OF ABC TRANSPORTER"/>
    <property type="match status" value="1"/>
</dbReference>
<protein>
    <submittedName>
        <fullName evidence="6">ABC transporter substrate-binding protein</fullName>
    </submittedName>
</protein>
<dbReference type="Gene3D" id="3.10.105.10">
    <property type="entry name" value="Dipeptide-binding Protein, Domain 3"/>
    <property type="match status" value="1"/>
</dbReference>
<dbReference type="SUPFAM" id="SSF53850">
    <property type="entry name" value="Periplasmic binding protein-like II"/>
    <property type="match status" value="1"/>
</dbReference>
<reference evidence="6" key="1">
    <citation type="journal article" date="2014" name="Int. J. Syst. Evol. Microbiol.">
        <title>Complete genome sequence of Corynebacterium casei LMG S-19264T (=DSM 44701T), isolated from a smear-ripened cheese.</title>
        <authorList>
            <consortium name="US DOE Joint Genome Institute (JGI-PGF)"/>
            <person name="Walter F."/>
            <person name="Albersmeier A."/>
            <person name="Kalinowski J."/>
            <person name="Ruckert C."/>
        </authorList>
    </citation>
    <scope>NUCLEOTIDE SEQUENCE</scope>
    <source>
        <strain evidence="6">JCM 3276</strain>
    </source>
</reference>
<evidence type="ECO:0000256" key="2">
    <source>
        <dbReference type="ARBA" id="ARBA00022448"/>
    </source>
</evidence>
<dbReference type="EMBL" id="BMRB01000001">
    <property type="protein sequence ID" value="GGS17449.1"/>
    <property type="molecule type" value="Genomic_DNA"/>
</dbReference>
<keyword evidence="2" id="KW-0813">Transport</keyword>
<dbReference type="InterPro" id="IPR039424">
    <property type="entry name" value="SBP_5"/>
</dbReference>
<evidence type="ECO:0000313" key="6">
    <source>
        <dbReference type="EMBL" id="GGS17449.1"/>
    </source>
</evidence>
<feature type="domain" description="Solute-binding protein family 5" evidence="5">
    <location>
        <begin position="90"/>
        <end position="479"/>
    </location>
</feature>
<dbReference type="Proteomes" id="UP000660680">
    <property type="component" value="Unassembled WGS sequence"/>
</dbReference>
<dbReference type="GO" id="GO:1904680">
    <property type="term" value="F:peptide transmembrane transporter activity"/>
    <property type="evidence" value="ECO:0007669"/>
    <property type="project" value="TreeGrafter"/>
</dbReference>
<name>A0A918L7A3_9PSEU</name>
<evidence type="ECO:0000259" key="5">
    <source>
        <dbReference type="Pfam" id="PF00496"/>
    </source>
</evidence>
<dbReference type="InterPro" id="IPR030678">
    <property type="entry name" value="Peptide/Ni-bd"/>
</dbReference>
<feature type="signal peptide" evidence="4">
    <location>
        <begin position="1"/>
        <end position="29"/>
    </location>
</feature>
<dbReference type="GO" id="GO:0043190">
    <property type="term" value="C:ATP-binding cassette (ABC) transporter complex"/>
    <property type="evidence" value="ECO:0007669"/>
    <property type="project" value="InterPro"/>
</dbReference>
<proteinExistence type="inferred from homology"/>
<dbReference type="RefSeq" id="WP_189208827.1">
    <property type="nucleotide sequence ID" value="NZ_BMRB01000001.1"/>
</dbReference>
<dbReference type="PIRSF" id="PIRSF002741">
    <property type="entry name" value="MppA"/>
    <property type="match status" value="1"/>
</dbReference>
<dbReference type="Gene3D" id="3.90.76.10">
    <property type="entry name" value="Dipeptide-binding Protein, Domain 1"/>
    <property type="match status" value="1"/>
</dbReference>
<evidence type="ECO:0000313" key="7">
    <source>
        <dbReference type="Proteomes" id="UP000660680"/>
    </source>
</evidence>
<gene>
    <name evidence="6" type="ORF">GCM10010171_07290</name>
</gene>
<reference evidence="6" key="2">
    <citation type="submission" date="2020-09" db="EMBL/GenBank/DDBJ databases">
        <authorList>
            <person name="Sun Q."/>
            <person name="Ohkuma M."/>
        </authorList>
    </citation>
    <scope>NUCLEOTIDE SEQUENCE</scope>
    <source>
        <strain evidence="6">JCM 3276</strain>
    </source>
</reference>